<accession>C2BEU7</accession>
<sequence length="134" mass="15044">MTEKILTLLKEFLKNNNIEDLDIGEIMKSLSVDAIMSMISGNDEYVVKKNGNLEKFNADKLSRSIKNAADMAGMQLNSSDIAIILKDVADKLFHGDKKRLTRTNEVRNIVIDTLANEGFSKIRDAYEAYAQSQN</sequence>
<evidence type="ECO:0000313" key="6">
    <source>
        <dbReference type="Proteomes" id="UP000005984"/>
    </source>
</evidence>
<dbReference type="EMBL" id="ABYO01000191">
    <property type="protein sequence ID" value="EEI86609.1"/>
    <property type="molecule type" value="Genomic_DNA"/>
</dbReference>
<proteinExistence type="predicted"/>
<feature type="domain" description="ATP-cone" evidence="4">
    <location>
        <begin position="44"/>
        <end position="134"/>
    </location>
</feature>
<dbReference type="Proteomes" id="UP000005984">
    <property type="component" value="Unassembled WGS sequence"/>
</dbReference>
<dbReference type="InterPro" id="IPR005144">
    <property type="entry name" value="ATP-cone_dom"/>
</dbReference>
<dbReference type="GO" id="GO:0005524">
    <property type="term" value="F:ATP binding"/>
    <property type="evidence" value="ECO:0007669"/>
    <property type="project" value="UniProtKB-UniRule"/>
</dbReference>
<dbReference type="AlphaFoldDB" id="C2BEU7"/>
<evidence type="ECO:0000256" key="2">
    <source>
        <dbReference type="ARBA" id="ARBA00022840"/>
    </source>
</evidence>
<comment type="caution">
    <text evidence="5">The sequence shown here is derived from an EMBL/GenBank/DDBJ whole genome shotgun (WGS) entry which is preliminary data.</text>
</comment>
<gene>
    <name evidence="5" type="ORF">HMPREF0072_0867</name>
</gene>
<dbReference type="RefSeq" id="WP_004826840.1">
    <property type="nucleotide sequence ID" value="NZ_GG666044.1"/>
</dbReference>
<keyword evidence="1 3" id="KW-0547">Nucleotide-binding</keyword>
<name>C2BEU7_9FIRM</name>
<keyword evidence="2 3" id="KW-0067">ATP-binding</keyword>
<reference evidence="5 6" key="1">
    <citation type="submission" date="2008-10" db="EMBL/GenBank/DDBJ databases">
        <authorList>
            <person name="Qin X."/>
            <person name="Bachman B."/>
            <person name="Battles P."/>
            <person name="Bell A."/>
            <person name="Bess C."/>
            <person name="Bickham C."/>
            <person name="Chaboub L."/>
            <person name="Chen D."/>
            <person name="Coyle M."/>
            <person name="Deiros D.R."/>
            <person name="Dinh H."/>
            <person name="Forbes L."/>
            <person name="Fowler G."/>
            <person name="Francisco L."/>
            <person name="Fu Q."/>
            <person name="Gubbala S."/>
            <person name="Hale W."/>
            <person name="Han Y."/>
            <person name="Hemphill L."/>
            <person name="Highlander S.K."/>
            <person name="Hirani K."/>
            <person name="Hogues M."/>
            <person name="Jackson L."/>
            <person name="Jakkamsetti A."/>
            <person name="Javaid M."/>
            <person name="Jiang H."/>
            <person name="Korchina V."/>
            <person name="Kovar C."/>
            <person name="Lara F."/>
            <person name="Lee S."/>
            <person name="Mata R."/>
            <person name="Mathew T."/>
            <person name="Moen C."/>
            <person name="Morales K."/>
            <person name="Munidasa M."/>
            <person name="Nazareth L."/>
            <person name="Ngo R."/>
            <person name="Nguyen L."/>
            <person name="Okwuonu G."/>
            <person name="Ongeri F."/>
            <person name="Patil S."/>
            <person name="Petrosino J."/>
            <person name="Pham C."/>
            <person name="Pham P."/>
            <person name="Pu L.-L."/>
            <person name="Puazo M."/>
            <person name="Raj R."/>
            <person name="Reid J."/>
            <person name="Rouhana J."/>
            <person name="Saada N."/>
            <person name="Shang Y."/>
            <person name="Simmons D."/>
            <person name="Thornton R."/>
            <person name="Warren J."/>
            <person name="Weissenberger G."/>
            <person name="Zhang J."/>
            <person name="Zhang L."/>
            <person name="Zhou C."/>
            <person name="Zhu D."/>
            <person name="Muzny D."/>
            <person name="Worley K."/>
            <person name="Gibbs R."/>
        </authorList>
    </citation>
    <scope>NUCLEOTIDE SEQUENCE [LARGE SCALE GENOMIC DNA]</scope>
    <source>
        <strain evidence="5 6">ATCC 51172</strain>
    </source>
</reference>
<protein>
    <recommendedName>
        <fullName evidence="4">ATP-cone domain-containing protein</fullName>
    </recommendedName>
</protein>
<evidence type="ECO:0000313" key="5">
    <source>
        <dbReference type="EMBL" id="EEI86609.1"/>
    </source>
</evidence>
<keyword evidence="6" id="KW-1185">Reference proteome</keyword>
<dbReference type="PROSITE" id="PS51161">
    <property type="entry name" value="ATP_CONE"/>
    <property type="match status" value="1"/>
</dbReference>
<dbReference type="STRING" id="525254.HMPREF0072_0867"/>
<evidence type="ECO:0000256" key="3">
    <source>
        <dbReference type="PROSITE-ProRule" id="PRU00492"/>
    </source>
</evidence>
<dbReference type="Pfam" id="PF03477">
    <property type="entry name" value="ATP-cone"/>
    <property type="match status" value="1"/>
</dbReference>
<dbReference type="HOGENOM" id="CLU_157744_0_0_9"/>
<organism evidence="5 6">
    <name type="scientific">Anaerococcus lactolyticus ATCC 51172</name>
    <dbReference type="NCBI Taxonomy" id="525254"/>
    <lineage>
        <taxon>Bacteria</taxon>
        <taxon>Bacillati</taxon>
        <taxon>Bacillota</taxon>
        <taxon>Tissierellia</taxon>
        <taxon>Tissierellales</taxon>
        <taxon>Peptoniphilaceae</taxon>
        <taxon>Anaerococcus</taxon>
    </lineage>
</organism>
<evidence type="ECO:0000259" key="4">
    <source>
        <dbReference type="PROSITE" id="PS51161"/>
    </source>
</evidence>
<evidence type="ECO:0000256" key="1">
    <source>
        <dbReference type="ARBA" id="ARBA00022741"/>
    </source>
</evidence>
<dbReference type="eggNOG" id="COG1327">
    <property type="taxonomic scope" value="Bacteria"/>
</dbReference>